<keyword evidence="2" id="KW-1185">Reference proteome</keyword>
<dbReference type="EMBL" id="JBGBDC010000007">
    <property type="protein sequence ID" value="MEY2252813.1"/>
    <property type="molecule type" value="Genomic_DNA"/>
</dbReference>
<organism evidence="1 2">
    <name type="scientific">Comamonas sediminis</name>
    <dbReference type="NCBI Taxonomy" id="1783360"/>
    <lineage>
        <taxon>Bacteria</taxon>
        <taxon>Pseudomonadati</taxon>
        <taxon>Pseudomonadota</taxon>
        <taxon>Betaproteobacteria</taxon>
        <taxon>Burkholderiales</taxon>
        <taxon>Comamonadaceae</taxon>
        <taxon>Comamonas</taxon>
    </lineage>
</organism>
<reference evidence="1 2" key="1">
    <citation type="journal article" date="2016" name="Int. J. Syst. Evol. Microbiol.">
        <title>Description of Comamonas sediminis sp. nov., isolated from lagoon sediments.</title>
        <authorList>
            <person name="Subhash Y."/>
            <person name="Bang J.J."/>
            <person name="You T.H."/>
            <person name="Lee S.S."/>
        </authorList>
    </citation>
    <scope>NUCLEOTIDE SEQUENCE [LARGE SCALE GENOMIC DNA]</scope>
    <source>
        <strain evidence="1 2">JCM 31169</strain>
    </source>
</reference>
<sequence>MSAVLRVSALNVEACLVNTTIQPYRLESGTAHFLVSDCDFDDVPGQLQDALAFLSGHAADIRWMMQTPESAATLDFAREAREEGFQYLAFPAVLVQLAGALGIGLEISLYPVHAP</sequence>
<dbReference type="RefSeq" id="WP_239810260.1">
    <property type="nucleotide sequence ID" value="NZ_JBGBDC010000007.1"/>
</dbReference>
<comment type="caution">
    <text evidence="1">The sequence shown here is derived from an EMBL/GenBank/DDBJ whole genome shotgun (WGS) entry which is preliminary data.</text>
</comment>
<accession>A0ABV4B683</accession>
<name>A0ABV4B683_9BURK</name>
<evidence type="ECO:0000313" key="1">
    <source>
        <dbReference type="EMBL" id="MEY2252813.1"/>
    </source>
</evidence>
<evidence type="ECO:0000313" key="2">
    <source>
        <dbReference type="Proteomes" id="UP001562178"/>
    </source>
</evidence>
<proteinExistence type="predicted"/>
<gene>
    <name evidence="1" type="ORF">AB7A72_17460</name>
</gene>
<dbReference type="Proteomes" id="UP001562178">
    <property type="component" value="Unassembled WGS sequence"/>
</dbReference>
<protein>
    <submittedName>
        <fullName evidence="1">Uncharacterized protein</fullName>
    </submittedName>
</protein>